<dbReference type="EMBL" id="CAUYUJ010000366">
    <property type="protein sequence ID" value="CAK0790148.1"/>
    <property type="molecule type" value="Genomic_DNA"/>
</dbReference>
<accession>A0ABN9PIN6</accession>
<dbReference type="Proteomes" id="UP001189429">
    <property type="component" value="Unassembled WGS sequence"/>
</dbReference>
<feature type="region of interest" description="Disordered" evidence="1">
    <location>
        <begin position="167"/>
        <end position="188"/>
    </location>
</feature>
<feature type="non-terminal residue" evidence="2">
    <location>
        <position position="318"/>
    </location>
</feature>
<comment type="caution">
    <text evidence="2">The sequence shown here is derived from an EMBL/GenBank/DDBJ whole genome shotgun (WGS) entry which is preliminary data.</text>
</comment>
<reference evidence="2" key="1">
    <citation type="submission" date="2023-10" db="EMBL/GenBank/DDBJ databases">
        <authorList>
            <person name="Chen Y."/>
            <person name="Shah S."/>
            <person name="Dougan E. K."/>
            <person name="Thang M."/>
            <person name="Chan C."/>
        </authorList>
    </citation>
    <scope>NUCLEOTIDE SEQUENCE [LARGE SCALE GENOMIC DNA]</scope>
</reference>
<protein>
    <submittedName>
        <fullName evidence="2">Uncharacterized protein</fullName>
    </submittedName>
</protein>
<proteinExistence type="predicted"/>
<feature type="region of interest" description="Disordered" evidence="1">
    <location>
        <begin position="83"/>
        <end position="116"/>
    </location>
</feature>
<evidence type="ECO:0000313" key="2">
    <source>
        <dbReference type="EMBL" id="CAK0790148.1"/>
    </source>
</evidence>
<sequence length="318" mass="33641">GCRIPQELAGSCRILQSPTDPCLDGPGSVDWWRCADASCRRGIGTSRSCRRPRGPPNVYAYADSSSPAVLRIHELPPNADLVGEPAAQPRGGACGGARGKRGGGEGRCWAPAGGQRPRRLAPRARQILGGLARGEVPAAPVREEQQVVPHGLLSSSAHGHLALQRLGERGGSDSGQRWAADGPPDGPLVPLRSREALRWQRGDCSGAPALVAELRGLRRLPGHAVGGPGVDEREGRVRLEGAPRCLEPSPGGLLRLRRAADGAAAHPAAVAARRAVLGVPHGILHGRQRRLWALDGALRVVEVRRVDCRRIPFSWSSV</sequence>
<evidence type="ECO:0000256" key="1">
    <source>
        <dbReference type="SAM" id="MobiDB-lite"/>
    </source>
</evidence>
<evidence type="ECO:0000313" key="3">
    <source>
        <dbReference type="Proteomes" id="UP001189429"/>
    </source>
</evidence>
<name>A0ABN9PIN6_9DINO</name>
<keyword evidence="3" id="KW-1185">Reference proteome</keyword>
<feature type="non-terminal residue" evidence="2">
    <location>
        <position position="1"/>
    </location>
</feature>
<organism evidence="2 3">
    <name type="scientific">Prorocentrum cordatum</name>
    <dbReference type="NCBI Taxonomy" id="2364126"/>
    <lineage>
        <taxon>Eukaryota</taxon>
        <taxon>Sar</taxon>
        <taxon>Alveolata</taxon>
        <taxon>Dinophyceae</taxon>
        <taxon>Prorocentrales</taxon>
        <taxon>Prorocentraceae</taxon>
        <taxon>Prorocentrum</taxon>
    </lineage>
</organism>
<gene>
    <name evidence="2" type="ORF">PCOR1329_LOCUS1504</name>
</gene>